<keyword evidence="1" id="KW-0862">Zinc</keyword>
<evidence type="ECO:0000313" key="3">
    <source>
        <dbReference type="EMBL" id="CAD9676549.1"/>
    </source>
</evidence>
<sequence>MHNNTDEVATCLLCWDNLATAVMVPCGHLCLCKKCRNRSTMQGMNHKCPVCRKPVDKTISIKKAGDSMTIFVPFLDTLSVPNSSERENKESKKKKVVSIINNICLRMRRRVRPLKRVV</sequence>
<dbReference type="Pfam" id="PF13920">
    <property type="entry name" value="zf-C3HC4_3"/>
    <property type="match status" value="1"/>
</dbReference>
<name>A0A7S2RQ64_9STRA</name>
<feature type="domain" description="RING-type" evidence="2">
    <location>
        <begin position="11"/>
        <end position="52"/>
    </location>
</feature>
<evidence type="ECO:0000259" key="2">
    <source>
        <dbReference type="PROSITE" id="PS50089"/>
    </source>
</evidence>
<evidence type="ECO:0000256" key="1">
    <source>
        <dbReference type="PROSITE-ProRule" id="PRU00175"/>
    </source>
</evidence>
<dbReference type="GO" id="GO:0006511">
    <property type="term" value="P:ubiquitin-dependent protein catabolic process"/>
    <property type="evidence" value="ECO:0007669"/>
    <property type="project" value="TreeGrafter"/>
</dbReference>
<keyword evidence="1" id="KW-0863">Zinc-finger</keyword>
<dbReference type="AlphaFoldDB" id="A0A7S2RQ64"/>
<dbReference type="SUPFAM" id="SSF57850">
    <property type="entry name" value="RING/U-box"/>
    <property type="match status" value="1"/>
</dbReference>
<dbReference type="InterPro" id="IPR001841">
    <property type="entry name" value="Znf_RING"/>
</dbReference>
<gene>
    <name evidence="3" type="ORF">EANT1437_LOCUS8467</name>
</gene>
<dbReference type="EMBL" id="HBHI01016454">
    <property type="protein sequence ID" value="CAD9676549.1"/>
    <property type="molecule type" value="Transcribed_RNA"/>
</dbReference>
<dbReference type="GO" id="GO:0016567">
    <property type="term" value="P:protein ubiquitination"/>
    <property type="evidence" value="ECO:0007669"/>
    <property type="project" value="TreeGrafter"/>
</dbReference>
<accession>A0A7S2RQ64</accession>
<organism evidence="3">
    <name type="scientific">Eucampia antarctica</name>
    <dbReference type="NCBI Taxonomy" id="49252"/>
    <lineage>
        <taxon>Eukaryota</taxon>
        <taxon>Sar</taxon>
        <taxon>Stramenopiles</taxon>
        <taxon>Ochrophyta</taxon>
        <taxon>Bacillariophyta</taxon>
        <taxon>Mediophyceae</taxon>
        <taxon>Biddulphiophycidae</taxon>
        <taxon>Hemiaulales</taxon>
        <taxon>Hemiaulaceae</taxon>
        <taxon>Eucampia</taxon>
    </lineage>
</organism>
<proteinExistence type="predicted"/>
<dbReference type="PANTHER" id="PTHR22696">
    <property type="entry name" value="E3 UBIQUITIN-PROTEIN LIGASE RNF26"/>
    <property type="match status" value="1"/>
</dbReference>
<dbReference type="GO" id="GO:0008270">
    <property type="term" value="F:zinc ion binding"/>
    <property type="evidence" value="ECO:0007669"/>
    <property type="project" value="UniProtKB-KW"/>
</dbReference>
<protein>
    <recommendedName>
        <fullName evidence="2">RING-type domain-containing protein</fullName>
    </recommendedName>
</protein>
<dbReference type="GO" id="GO:0061630">
    <property type="term" value="F:ubiquitin protein ligase activity"/>
    <property type="evidence" value="ECO:0007669"/>
    <property type="project" value="TreeGrafter"/>
</dbReference>
<dbReference type="InterPro" id="IPR013083">
    <property type="entry name" value="Znf_RING/FYVE/PHD"/>
</dbReference>
<dbReference type="PROSITE" id="PS50089">
    <property type="entry name" value="ZF_RING_2"/>
    <property type="match status" value="1"/>
</dbReference>
<dbReference type="Gene3D" id="3.30.40.10">
    <property type="entry name" value="Zinc/RING finger domain, C3HC4 (zinc finger)"/>
    <property type="match status" value="1"/>
</dbReference>
<reference evidence="3" key="1">
    <citation type="submission" date="2021-01" db="EMBL/GenBank/DDBJ databases">
        <authorList>
            <person name="Corre E."/>
            <person name="Pelletier E."/>
            <person name="Niang G."/>
            <person name="Scheremetjew M."/>
            <person name="Finn R."/>
            <person name="Kale V."/>
            <person name="Holt S."/>
            <person name="Cochrane G."/>
            <person name="Meng A."/>
            <person name="Brown T."/>
            <person name="Cohen L."/>
        </authorList>
    </citation>
    <scope>NUCLEOTIDE SEQUENCE</scope>
    <source>
        <strain evidence="3">CCMP1452</strain>
    </source>
</reference>
<keyword evidence="1" id="KW-0479">Metal-binding</keyword>
<dbReference type="PANTHER" id="PTHR22696:SF1">
    <property type="entry name" value="E3 UBIQUITIN-PROTEIN LIGASE RNF26"/>
    <property type="match status" value="1"/>
</dbReference>